<dbReference type="EnsemblMetazoa" id="Aqu2.1.43788_001">
    <property type="protein sequence ID" value="Aqu2.1.43788_001"/>
    <property type="gene ID" value="Aqu2.1.43788"/>
</dbReference>
<evidence type="ECO:0000256" key="2">
    <source>
        <dbReference type="ARBA" id="ARBA00022737"/>
    </source>
</evidence>
<gene>
    <name evidence="5" type="primary">100639515</name>
</gene>
<dbReference type="SMART" id="SM00054">
    <property type="entry name" value="EFh"/>
    <property type="match status" value="4"/>
</dbReference>
<dbReference type="Pfam" id="PF13499">
    <property type="entry name" value="EF-hand_7"/>
    <property type="match status" value="2"/>
</dbReference>
<dbReference type="FunFam" id="1.10.238.10:FF:000003">
    <property type="entry name" value="Calmodulin A"/>
    <property type="match status" value="1"/>
</dbReference>
<dbReference type="AlphaFoldDB" id="A0A1X7VWK0"/>
<dbReference type="InterPro" id="IPR039647">
    <property type="entry name" value="EF_hand_pair_protein_CML-like"/>
</dbReference>
<dbReference type="GO" id="GO:0005509">
    <property type="term" value="F:calcium ion binding"/>
    <property type="evidence" value="ECO:0007669"/>
    <property type="project" value="InterPro"/>
</dbReference>
<keyword evidence="2" id="KW-0677">Repeat</keyword>
<name>A0A1X7VWK0_AMPQE</name>
<evidence type="ECO:0000313" key="6">
    <source>
        <dbReference type="Proteomes" id="UP000007879"/>
    </source>
</evidence>
<dbReference type="OMA" id="HMDDRVI"/>
<dbReference type="eggNOG" id="KOG0032">
    <property type="taxonomic scope" value="Eukaryota"/>
</dbReference>
<dbReference type="EnsemblMetazoa" id="XM_003382595.3">
    <property type="protein sequence ID" value="XP_003382643.1"/>
    <property type="gene ID" value="LOC100639515"/>
</dbReference>
<evidence type="ECO:0000259" key="4">
    <source>
        <dbReference type="PROSITE" id="PS50222"/>
    </source>
</evidence>
<dbReference type="Proteomes" id="UP000007879">
    <property type="component" value="Unassembled WGS sequence"/>
</dbReference>
<dbReference type="InterPro" id="IPR011992">
    <property type="entry name" value="EF-hand-dom_pair"/>
</dbReference>
<organism evidence="5">
    <name type="scientific">Amphimedon queenslandica</name>
    <name type="common">Sponge</name>
    <dbReference type="NCBI Taxonomy" id="400682"/>
    <lineage>
        <taxon>Eukaryota</taxon>
        <taxon>Metazoa</taxon>
        <taxon>Porifera</taxon>
        <taxon>Demospongiae</taxon>
        <taxon>Heteroscleromorpha</taxon>
        <taxon>Haplosclerida</taxon>
        <taxon>Niphatidae</taxon>
        <taxon>Amphimedon</taxon>
    </lineage>
</organism>
<dbReference type="KEGG" id="aqu:100639515"/>
<reference evidence="5" key="2">
    <citation type="submission" date="2017-05" db="UniProtKB">
        <authorList>
            <consortium name="EnsemblMetazoa"/>
        </authorList>
    </citation>
    <scope>IDENTIFICATION</scope>
</reference>
<dbReference type="SUPFAM" id="SSF47473">
    <property type="entry name" value="EF-hand"/>
    <property type="match status" value="1"/>
</dbReference>
<dbReference type="Gene3D" id="1.10.238.10">
    <property type="entry name" value="EF-hand"/>
    <property type="match status" value="2"/>
</dbReference>
<dbReference type="InterPro" id="IPR018247">
    <property type="entry name" value="EF_Hand_1_Ca_BS"/>
</dbReference>
<evidence type="ECO:0000256" key="3">
    <source>
        <dbReference type="ARBA" id="ARBA00022837"/>
    </source>
</evidence>
<dbReference type="OrthoDB" id="26525at2759"/>
<evidence type="ECO:0000256" key="1">
    <source>
        <dbReference type="ARBA" id="ARBA00022723"/>
    </source>
</evidence>
<feature type="domain" description="EF-hand" evidence="4">
    <location>
        <begin position="73"/>
        <end position="108"/>
    </location>
</feature>
<protein>
    <recommendedName>
        <fullName evidence="4">EF-hand domain-containing protein</fullName>
    </recommendedName>
</protein>
<feature type="domain" description="EF-hand" evidence="4">
    <location>
        <begin position="8"/>
        <end position="43"/>
    </location>
</feature>
<proteinExistence type="predicted"/>
<evidence type="ECO:0000313" key="5">
    <source>
        <dbReference type="EnsemblMetazoa" id="Aqu2.1.43788_001"/>
    </source>
</evidence>
<sequence length="141" mass="15689">MAVKLTEDQKKNLKKTFDKYDADKNGQLTAVELYDAFKSAGLPVSKLQVANMMGKYDTDKSGTIDFDEFLAYNEIEASKEKFDEYDKNGDGYLGPDELVNVAKNLNYKSVTAASIKALIDSIDENKDGKISFTEFLSLSAK</sequence>
<keyword evidence="3" id="KW-0106">Calcium</keyword>
<dbReference type="PROSITE" id="PS00018">
    <property type="entry name" value="EF_HAND_1"/>
    <property type="match status" value="3"/>
</dbReference>
<keyword evidence="1" id="KW-0479">Metal-binding</keyword>
<feature type="domain" description="EF-hand" evidence="4">
    <location>
        <begin position="110"/>
        <end position="141"/>
    </location>
</feature>
<dbReference type="PANTHER" id="PTHR10891">
    <property type="entry name" value="EF-HAND CALCIUM-BINDING DOMAIN CONTAINING PROTEIN"/>
    <property type="match status" value="1"/>
</dbReference>
<accession>A0A1X7VWK0</accession>
<dbReference type="InterPro" id="IPR002048">
    <property type="entry name" value="EF_hand_dom"/>
</dbReference>
<dbReference type="PROSITE" id="PS50222">
    <property type="entry name" value="EF_HAND_2"/>
    <property type="match status" value="3"/>
</dbReference>
<dbReference type="InParanoid" id="A0A1X7VWK0"/>
<dbReference type="STRING" id="400682.A0A1X7VWK0"/>
<keyword evidence="6" id="KW-1185">Reference proteome</keyword>
<reference evidence="6" key="1">
    <citation type="journal article" date="2010" name="Nature">
        <title>The Amphimedon queenslandica genome and the evolution of animal complexity.</title>
        <authorList>
            <person name="Srivastava M."/>
            <person name="Simakov O."/>
            <person name="Chapman J."/>
            <person name="Fahey B."/>
            <person name="Gauthier M.E."/>
            <person name="Mitros T."/>
            <person name="Richards G.S."/>
            <person name="Conaco C."/>
            <person name="Dacre M."/>
            <person name="Hellsten U."/>
            <person name="Larroux C."/>
            <person name="Putnam N.H."/>
            <person name="Stanke M."/>
            <person name="Adamska M."/>
            <person name="Darling A."/>
            <person name="Degnan S.M."/>
            <person name="Oakley T.H."/>
            <person name="Plachetzki D.C."/>
            <person name="Zhai Y."/>
            <person name="Adamski M."/>
            <person name="Calcino A."/>
            <person name="Cummins S.F."/>
            <person name="Goodstein D.M."/>
            <person name="Harris C."/>
            <person name="Jackson D.J."/>
            <person name="Leys S.P."/>
            <person name="Shu S."/>
            <person name="Woodcroft B.J."/>
            <person name="Vervoort M."/>
            <person name="Kosik K.S."/>
            <person name="Manning G."/>
            <person name="Degnan B.M."/>
            <person name="Rokhsar D.S."/>
        </authorList>
    </citation>
    <scope>NUCLEOTIDE SEQUENCE [LARGE SCALE GENOMIC DNA]</scope>
</reference>